<feature type="transmembrane region" description="Helical" evidence="1">
    <location>
        <begin position="35"/>
        <end position="57"/>
    </location>
</feature>
<dbReference type="AlphaFoldDB" id="A0A832ZSC4"/>
<organism evidence="2 3">
    <name type="scientific">Pyrodictium delaneyi</name>
    <dbReference type="NCBI Taxonomy" id="1273541"/>
    <lineage>
        <taxon>Archaea</taxon>
        <taxon>Thermoproteota</taxon>
        <taxon>Thermoprotei</taxon>
        <taxon>Desulfurococcales</taxon>
        <taxon>Pyrodictiaceae</taxon>
        <taxon>Pyrodictium</taxon>
    </lineage>
</organism>
<reference evidence="2" key="1">
    <citation type="journal article" date="2020" name="ISME J.">
        <title>Gammaproteobacteria mediating utilization of methyl-, sulfur- and petroleum organic compounds in deep ocean hydrothermal plumes.</title>
        <authorList>
            <person name="Zhou Z."/>
            <person name="Liu Y."/>
            <person name="Pan J."/>
            <person name="Cron B.R."/>
            <person name="Toner B.M."/>
            <person name="Anantharaman K."/>
            <person name="Breier J.A."/>
            <person name="Dick G.J."/>
            <person name="Li M."/>
        </authorList>
    </citation>
    <scope>NUCLEOTIDE SEQUENCE</scope>
    <source>
        <strain evidence="2">SZUA-1523</strain>
    </source>
</reference>
<dbReference type="Proteomes" id="UP000600071">
    <property type="component" value="Unassembled WGS sequence"/>
</dbReference>
<feature type="transmembrane region" description="Helical" evidence="1">
    <location>
        <begin position="6"/>
        <end position="28"/>
    </location>
</feature>
<keyword evidence="1" id="KW-1133">Transmembrane helix</keyword>
<name>A0A832ZSC4_9CREN</name>
<keyword evidence="1" id="KW-0812">Transmembrane</keyword>
<sequence length="83" mass="9029">MAMPIHYSGVAPLVAGILIAAGVVSALAGRSREKLLRYGLAVAIVGWPIYVIPFVTLDYSLREVFWNTSPGLPLWMRIASSWA</sequence>
<keyword evidence="1" id="KW-0472">Membrane</keyword>
<comment type="caution">
    <text evidence="2">The sequence shown here is derived from an EMBL/GenBank/DDBJ whole genome shotgun (WGS) entry which is preliminary data.</text>
</comment>
<evidence type="ECO:0000313" key="2">
    <source>
        <dbReference type="EMBL" id="HIQ23541.1"/>
    </source>
</evidence>
<proteinExistence type="predicted"/>
<evidence type="ECO:0000256" key="1">
    <source>
        <dbReference type="SAM" id="Phobius"/>
    </source>
</evidence>
<feature type="non-terminal residue" evidence="2">
    <location>
        <position position="83"/>
    </location>
</feature>
<protein>
    <submittedName>
        <fullName evidence="2">Uncharacterized protein</fullName>
    </submittedName>
</protein>
<dbReference type="EMBL" id="DQVR01000018">
    <property type="protein sequence ID" value="HIQ23541.1"/>
    <property type="molecule type" value="Genomic_DNA"/>
</dbReference>
<evidence type="ECO:0000313" key="3">
    <source>
        <dbReference type="Proteomes" id="UP000600071"/>
    </source>
</evidence>
<gene>
    <name evidence="2" type="ORF">EYH50_00650</name>
</gene>
<accession>A0A832ZSC4</accession>